<evidence type="ECO:0000313" key="2">
    <source>
        <dbReference type="Proteomes" id="UP001060215"/>
    </source>
</evidence>
<dbReference type="Proteomes" id="UP001060215">
    <property type="component" value="Chromosome 3"/>
</dbReference>
<protein>
    <submittedName>
        <fullName evidence="1">Uncharacterized protein</fullName>
    </submittedName>
</protein>
<dbReference type="EMBL" id="CM045760">
    <property type="protein sequence ID" value="KAI8026741.1"/>
    <property type="molecule type" value="Genomic_DNA"/>
</dbReference>
<organism evidence="1 2">
    <name type="scientific">Camellia lanceoleosa</name>
    <dbReference type="NCBI Taxonomy" id="1840588"/>
    <lineage>
        <taxon>Eukaryota</taxon>
        <taxon>Viridiplantae</taxon>
        <taxon>Streptophyta</taxon>
        <taxon>Embryophyta</taxon>
        <taxon>Tracheophyta</taxon>
        <taxon>Spermatophyta</taxon>
        <taxon>Magnoliopsida</taxon>
        <taxon>eudicotyledons</taxon>
        <taxon>Gunneridae</taxon>
        <taxon>Pentapetalae</taxon>
        <taxon>asterids</taxon>
        <taxon>Ericales</taxon>
        <taxon>Theaceae</taxon>
        <taxon>Camellia</taxon>
    </lineage>
</organism>
<sequence>MNFPSLKTSIEPPLKTLVEEEFRLPRSEQRLYPRSEHRDDRTTVMAWLSAMIAPPSGLSCSALLSNGSPLQSTSMVMMMSNSWDEIFWF</sequence>
<name>A0ACC0IRK1_9ERIC</name>
<proteinExistence type="predicted"/>
<gene>
    <name evidence="1" type="ORF">LOK49_LG02G00316</name>
</gene>
<reference evidence="1 2" key="1">
    <citation type="journal article" date="2022" name="Plant J.">
        <title>Chromosome-level genome of Camellia lanceoleosa provides a valuable resource for understanding genome evolution and self-incompatibility.</title>
        <authorList>
            <person name="Gong W."/>
            <person name="Xiao S."/>
            <person name="Wang L."/>
            <person name="Liao Z."/>
            <person name="Chang Y."/>
            <person name="Mo W."/>
            <person name="Hu G."/>
            <person name="Li W."/>
            <person name="Zhao G."/>
            <person name="Zhu H."/>
            <person name="Hu X."/>
            <person name="Ji K."/>
            <person name="Xiang X."/>
            <person name="Song Q."/>
            <person name="Yuan D."/>
            <person name="Jin S."/>
            <person name="Zhang L."/>
        </authorList>
    </citation>
    <scope>NUCLEOTIDE SEQUENCE [LARGE SCALE GENOMIC DNA]</scope>
    <source>
        <strain evidence="1">SQ_2022a</strain>
    </source>
</reference>
<accession>A0ACC0IRK1</accession>
<keyword evidence="2" id="KW-1185">Reference proteome</keyword>
<comment type="caution">
    <text evidence="1">The sequence shown here is derived from an EMBL/GenBank/DDBJ whole genome shotgun (WGS) entry which is preliminary data.</text>
</comment>
<evidence type="ECO:0000313" key="1">
    <source>
        <dbReference type="EMBL" id="KAI8026741.1"/>
    </source>
</evidence>